<dbReference type="Pfam" id="PF01501">
    <property type="entry name" value="Glyco_transf_8"/>
    <property type="match status" value="1"/>
</dbReference>
<reference evidence="4 5" key="1">
    <citation type="submission" date="2019-04" db="EMBL/GenBank/DDBJ databases">
        <title>Pedobacter sp. AR-3-17 sp. nov., isolated from Arctic soil.</title>
        <authorList>
            <person name="Dahal R.H."/>
            <person name="Kim D.-U."/>
        </authorList>
    </citation>
    <scope>NUCLEOTIDE SEQUENCE [LARGE SCALE GENOMIC DNA]</scope>
    <source>
        <strain evidence="4 5">AR-3-17</strain>
    </source>
</reference>
<dbReference type="EMBL" id="SWBP01000009">
    <property type="protein sequence ID" value="TKB95280.1"/>
    <property type="molecule type" value="Genomic_DNA"/>
</dbReference>
<evidence type="ECO:0000256" key="2">
    <source>
        <dbReference type="ARBA" id="ARBA00022679"/>
    </source>
</evidence>
<dbReference type="GO" id="GO:0046872">
    <property type="term" value="F:metal ion binding"/>
    <property type="evidence" value="ECO:0007669"/>
    <property type="project" value="UniProtKB-KW"/>
</dbReference>
<proteinExistence type="predicted"/>
<keyword evidence="1" id="KW-0328">Glycosyltransferase</keyword>
<name>A0A4U1BYK8_9SPHI</name>
<evidence type="ECO:0000256" key="3">
    <source>
        <dbReference type="ARBA" id="ARBA00022723"/>
    </source>
</evidence>
<dbReference type="InterPro" id="IPR029044">
    <property type="entry name" value="Nucleotide-diphossugar_trans"/>
</dbReference>
<organism evidence="4 5">
    <name type="scientific">Pedobacter cryophilus</name>
    <dbReference type="NCBI Taxonomy" id="2571271"/>
    <lineage>
        <taxon>Bacteria</taxon>
        <taxon>Pseudomonadati</taxon>
        <taxon>Bacteroidota</taxon>
        <taxon>Sphingobacteriia</taxon>
        <taxon>Sphingobacteriales</taxon>
        <taxon>Sphingobacteriaceae</taxon>
        <taxon>Pedobacter</taxon>
    </lineage>
</organism>
<dbReference type="PANTHER" id="PTHR13778:SF47">
    <property type="entry name" value="LIPOPOLYSACCHARIDE 1,3-GALACTOSYLTRANSFERASE"/>
    <property type="match status" value="1"/>
</dbReference>
<dbReference type="RefSeq" id="WP_136827718.1">
    <property type="nucleotide sequence ID" value="NZ_SWBP01000009.1"/>
</dbReference>
<evidence type="ECO:0000256" key="1">
    <source>
        <dbReference type="ARBA" id="ARBA00022676"/>
    </source>
</evidence>
<protein>
    <recommendedName>
        <fullName evidence="6">Glycosyltransferase family 8 protein</fullName>
    </recommendedName>
</protein>
<keyword evidence="2" id="KW-0808">Transferase</keyword>
<dbReference type="InterPro" id="IPR002495">
    <property type="entry name" value="Glyco_trans_8"/>
</dbReference>
<dbReference type="SUPFAM" id="SSF53448">
    <property type="entry name" value="Nucleotide-diphospho-sugar transferases"/>
    <property type="match status" value="1"/>
</dbReference>
<accession>A0A4U1BYK8</accession>
<dbReference type="Proteomes" id="UP000308181">
    <property type="component" value="Unassembled WGS sequence"/>
</dbReference>
<sequence>MNLQTLMPVENVIYLASNCDNDFVLFYAALLKSIETHHHTGEKIISHLIGDDITDENKRKVEESLNKGIIEIRWLSSKSFLPAGLNLPDDRSLFPITIYMNLYLAYSLPQEIKKILYLDVDLIVQDDISNLYNIDLGENIIAAALDRYKNFGHPWGGVRNHKVLGFSPDLPYLNTGVMLIDTEKWRANDITAKTINAINKHKKYSHLADQYGLNVVFGKLPWIVLPQKWNHVSFEKPVEKPSIIHFIAEKPTYTNYNGILEFSDIFYDYLNLTQFKETKKMSRFKTRVKKTKIVIQKLYRKLFDDFKV</sequence>
<evidence type="ECO:0000313" key="4">
    <source>
        <dbReference type="EMBL" id="TKB95280.1"/>
    </source>
</evidence>
<keyword evidence="5" id="KW-1185">Reference proteome</keyword>
<dbReference type="PANTHER" id="PTHR13778">
    <property type="entry name" value="GLYCOSYLTRANSFERASE 8 DOMAIN-CONTAINING PROTEIN"/>
    <property type="match status" value="1"/>
</dbReference>
<dbReference type="OrthoDB" id="695971at2"/>
<dbReference type="Gene3D" id="3.90.550.10">
    <property type="entry name" value="Spore Coat Polysaccharide Biosynthesis Protein SpsA, Chain A"/>
    <property type="match status" value="1"/>
</dbReference>
<keyword evidence="3" id="KW-0479">Metal-binding</keyword>
<dbReference type="AlphaFoldDB" id="A0A4U1BYK8"/>
<evidence type="ECO:0008006" key="6">
    <source>
        <dbReference type="Google" id="ProtNLM"/>
    </source>
</evidence>
<gene>
    <name evidence="4" type="ORF">FA046_16905</name>
</gene>
<dbReference type="GO" id="GO:0016757">
    <property type="term" value="F:glycosyltransferase activity"/>
    <property type="evidence" value="ECO:0007669"/>
    <property type="project" value="UniProtKB-KW"/>
</dbReference>
<comment type="caution">
    <text evidence="4">The sequence shown here is derived from an EMBL/GenBank/DDBJ whole genome shotgun (WGS) entry which is preliminary data.</text>
</comment>
<evidence type="ECO:0000313" key="5">
    <source>
        <dbReference type="Proteomes" id="UP000308181"/>
    </source>
</evidence>
<dbReference type="InterPro" id="IPR050748">
    <property type="entry name" value="Glycosyltrans_8_dom-fam"/>
</dbReference>